<sequence length="135" mass="15248">MTMCNQKPWCDRHDVVVLDVVKRQFKDRVGEMENMHNDAEEKHENSLGWTTFEDEENLHPNISVHQDKSSRSNSINPFSYGYKSILLFRVHLADSFGPPGPSAMVQTAKEPFASARVNGSFSFGVGEDNGYALLK</sequence>
<reference evidence="1" key="1">
    <citation type="submission" date="2018-05" db="EMBL/GenBank/DDBJ databases">
        <title>Draft genome of Mucuna pruriens seed.</title>
        <authorList>
            <person name="Nnadi N.E."/>
            <person name="Vos R."/>
            <person name="Hasami M.H."/>
            <person name="Devisetty U.K."/>
            <person name="Aguiy J.C."/>
        </authorList>
    </citation>
    <scope>NUCLEOTIDE SEQUENCE [LARGE SCALE GENOMIC DNA]</scope>
    <source>
        <strain evidence="1">JCA_2017</strain>
    </source>
</reference>
<dbReference type="STRING" id="157652.A0A371FXQ5"/>
<gene>
    <name evidence="1" type="ORF">CR513_36025</name>
</gene>
<proteinExistence type="predicted"/>
<dbReference type="Proteomes" id="UP000257109">
    <property type="component" value="Unassembled WGS sequence"/>
</dbReference>
<feature type="non-terminal residue" evidence="1">
    <location>
        <position position="1"/>
    </location>
</feature>
<dbReference type="AlphaFoldDB" id="A0A371FXQ5"/>
<dbReference type="EMBL" id="QJKJ01007458">
    <property type="protein sequence ID" value="RDX83096.1"/>
    <property type="molecule type" value="Genomic_DNA"/>
</dbReference>
<dbReference type="PANTHER" id="PTHR37392">
    <property type="entry name" value="OS09G0556800 PROTEIN"/>
    <property type="match status" value="1"/>
</dbReference>
<organism evidence="1 2">
    <name type="scientific">Mucuna pruriens</name>
    <name type="common">Velvet bean</name>
    <name type="synonym">Dolichos pruriens</name>
    <dbReference type="NCBI Taxonomy" id="157652"/>
    <lineage>
        <taxon>Eukaryota</taxon>
        <taxon>Viridiplantae</taxon>
        <taxon>Streptophyta</taxon>
        <taxon>Embryophyta</taxon>
        <taxon>Tracheophyta</taxon>
        <taxon>Spermatophyta</taxon>
        <taxon>Magnoliopsida</taxon>
        <taxon>eudicotyledons</taxon>
        <taxon>Gunneridae</taxon>
        <taxon>Pentapetalae</taxon>
        <taxon>rosids</taxon>
        <taxon>fabids</taxon>
        <taxon>Fabales</taxon>
        <taxon>Fabaceae</taxon>
        <taxon>Papilionoideae</taxon>
        <taxon>50 kb inversion clade</taxon>
        <taxon>NPAAA clade</taxon>
        <taxon>indigoferoid/millettioid clade</taxon>
        <taxon>Phaseoleae</taxon>
        <taxon>Mucuna</taxon>
    </lineage>
</organism>
<evidence type="ECO:0000313" key="1">
    <source>
        <dbReference type="EMBL" id="RDX83096.1"/>
    </source>
</evidence>
<name>A0A371FXQ5_MUCPR</name>
<protein>
    <submittedName>
        <fullName evidence="1">Uncharacterized protein</fullName>
    </submittedName>
</protein>
<accession>A0A371FXQ5</accession>
<evidence type="ECO:0000313" key="2">
    <source>
        <dbReference type="Proteomes" id="UP000257109"/>
    </source>
</evidence>
<dbReference type="PANTHER" id="PTHR37392:SF1">
    <property type="entry name" value="OS09G0556800 PROTEIN"/>
    <property type="match status" value="1"/>
</dbReference>
<comment type="caution">
    <text evidence="1">The sequence shown here is derived from an EMBL/GenBank/DDBJ whole genome shotgun (WGS) entry which is preliminary data.</text>
</comment>
<keyword evidence="2" id="KW-1185">Reference proteome</keyword>